<evidence type="ECO:0000313" key="2">
    <source>
        <dbReference type="Proteomes" id="UP001172055"/>
    </source>
</evidence>
<accession>A0ABT8N5J0</accession>
<reference evidence="1 2" key="1">
    <citation type="submission" date="2023-06" db="EMBL/GenBank/DDBJ databases">
        <title>Novel species in genus Planococcus.</title>
        <authorList>
            <person name="Ning S."/>
        </authorList>
    </citation>
    <scope>NUCLEOTIDE SEQUENCE [LARGE SCALE GENOMIC DNA]</scope>
    <source>
        <strain evidence="1 2">N028</strain>
    </source>
</reference>
<comment type="caution">
    <text evidence="1">The sequence shown here is derived from an EMBL/GenBank/DDBJ whole genome shotgun (WGS) entry which is preliminary data.</text>
</comment>
<organism evidence="1 2">
    <name type="scientific">Planococcus shixiaomingii</name>
    <dbReference type="NCBI Taxonomy" id="3058393"/>
    <lineage>
        <taxon>Bacteria</taxon>
        <taxon>Bacillati</taxon>
        <taxon>Bacillota</taxon>
        <taxon>Bacilli</taxon>
        <taxon>Bacillales</taxon>
        <taxon>Caryophanaceae</taxon>
        <taxon>Planococcus</taxon>
    </lineage>
</organism>
<dbReference type="Proteomes" id="UP001172055">
    <property type="component" value="Unassembled WGS sequence"/>
</dbReference>
<dbReference type="EMBL" id="JAUJWV010000003">
    <property type="protein sequence ID" value="MDN7243150.1"/>
    <property type="molecule type" value="Genomic_DNA"/>
</dbReference>
<proteinExistence type="predicted"/>
<protein>
    <submittedName>
        <fullName evidence="1">Uncharacterized protein</fullName>
    </submittedName>
</protein>
<name>A0ABT8N5J0_9BACL</name>
<dbReference type="RefSeq" id="WP_301724696.1">
    <property type="nucleotide sequence ID" value="NZ_JAUJWV010000003.1"/>
</dbReference>
<sequence>MDTNHYVTVIDFVEQGQSLYVQVEVFDGLTEKRYREEVRFLDDLLYGELVHPAKSPLSEPCRIVTVEYLKNHFGR</sequence>
<keyword evidence="2" id="KW-1185">Reference proteome</keyword>
<evidence type="ECO:0000313" key="1">
    <source>
        <dbReference type="EMBL" id="MDN7243150.1"/>
    </source>
</evidence>
<gene>
    <name evidence="1" type="ORF">QWY14_15205</name>
</gene>